<evidence type="ECO:0000313" key="1">
    <source>
        <dbReference type="EMBL" id="PMM64850.1"/>
    </source>
</evidence>
<sequence>MRSYTDGTHHYVLTIPDVDTLGESDRDALRSKLYQFGVNESDDGKRFDIKIPMKDSTVSHSHLVHRNGSKTLTGDWDIGGDYGITNAIDYLIAASDGSQISVSKRLVTIEAVSHGQSIRKPACSKGLSPNLILNIGEVGDHQVYDYLANFKAYIEHQDSTSWIVGIDTVARNVNTKKLEKTHIGKATALVRCI</sequence>
<proteinExistence type="predicted"/>
<name>A0A2N7JXE7_VIBSP</name>
<protein>
    <submittedName>
        <fullName evidence="1">Uncharacterized protein</fullName>
    </submittedName>
</protein>
<dbReference type="Proteomes" id="UP000235533">
    <property type="component" value="Unassembled WGS sequence"/>
</dbReference>
<gene>
    <name evidence="1" type="ORF">BCT54_17300</name>
</gene>
<comment type="caution">
    <text evidence="1">The sequence shown here is derived from an EMBL/GenBank/DDBJ whole genome shotgun (WGS) entry which is preliminary data.</text>
</comment>
<reference evidence="2" key="1">
    <citation type="submission" date="2016-07" db="EMBL/GenBank/DDBJ databases">
        <title>Nontailed viruses are major unrecognized killers of bacteria in the ocean.</title>
        <authorList>
            <person name="Kauffman K."/>
            <person name="Hussain F."/>
            <person name="Yang J."/>
            <person name="Arevalo P."/>
            <person name="Brown J."/>
            <person name="Cutler M."/>
            <person name="Kelly L."/>
            <person name="Polz M.F."/>
        </authorList>
    </citation>
    <scope>NUCLEOTIDE SEQUENCE [LARGE SCALE GENOMIC DNA]</scope>
    <source>
        <strain evidence="2">10N.261.48.B5</strain>
    </source>
</reference>
<dbReference type="EMBL" id="MCZF01000022">
    <property type="protein sequence ID" value="PMM64850.1"/>
    <property type="molecule type" value="Genomic_DNA"/>
</dbReference>
<organism evidence="1 2">
    <name type="scientific">Vibrio splendidus</name>
    <dbReference type="NCBI Taxonomy" id="29497"/>
    <lineage>
        <taxon>Bacteria</taxon>
        <taxon>Pseudomonadati</taxon>
        <taxon>Pseudomonadota</taxon>
        <taxon>Gammaproteobacteria</taxon>
        <taxon>Vibrionales</taxon>
        <taxon>Vibrionaceae</taxon>
        <taxon>Vibrio</taxon>
    </lineage>
</organism>
<accession>A0A2N7JXE7</accession>
<evidence type="ECO:0000313" key="2">
    <source>
        <dbReference type="Proteomes" id="UP000235533"/>
    </source>
</evidence>
<dbReference type="AlphaFoldDB" id="A0A2N7JXE7"/>